<dbReference type="EMBL" id="VSSQ01000027">
    <property type="protein sequence ID" value="MPL65073.1"/>
    <property type="molecule type" value="Genomic_DNA"/>
</dbReference>
<proteinExistence type="predicted"/>
<comment type="caution">
    <text evidence="1">The sequence shown here is derived from an EMBL/GenBank/DDBJ whole genome shotgun (WGS) entry which is preliminary data.</text>
</comment>
<sequence>MAKDNPEKSDARIVKRCIMEVKLRPALEGAIMDVIY</sequence>
<evidence type="ECO:0000313" key="1">
    <source>
        <dbReference type="EMBL" id="MPL65073.1"/>
    </source>
</evidence>
<dbReference type="AlphaFoldDB" id="A0A644TDT4"/>
<name>A0A644TDT4_9ZZZZ</name>
<organism evidence="1">
    <name type="scientific">bioreactor metagenome</name>
    <dbReference type="NCBI Taxonomy" id="1076179"/>
    <lineage>
        <taxon>unclassified sequences</taxon>
        <taxon>metagenomes</taxon>
        <taxon>ecological metagenomes</taxon>
    </lineage>
</organism>
<reference evidence="1" key="1">
    <citation type="submission" date="2019-08" db="EMBL/GenBank/DDBJ databases">
        <authorList>
            <person name="Kucharzyk K."/>
            <person name="Murdoch R.W."/>
            <person name="Higgins S."/>
            <person name="Loffler F."/>
        </authorList>
    </citation>
    <scope>NUCLEOTIDE SEQUENCE</scope>
</reference>
<protein>
    <submittedName>
        <fullName evidence="1">Uncharacterized protein</fullName>
    </submittedName>
</protein>
<gene>
    <name evidence="1" type="ORF">SDC9_10736</name>
</gene>
<accession>A0A644TDT4</accession>